<feature type="signal peptide" evidence="2">
    <location>
        <begin position="1"/>
        <end position="20"/>
    </location>
</feature>
<keyword evidence="4" id="KW-1185">Reference proteome</keyword>
<dbReference type="InterPro" id="IPR035959">
    <property type="entry name" value="RutC-like_sf"/>
</dbReference>
<dbReference type="GO" id="GO:0005829">
    <property type="term" value="C:cytosol"/>
    <property type="evidence" value="ECO:0007669"/>
    <property type="project" value="TreeGrafter"/>
</dbReference>
<evidence type="ECO:0000256" key="1">
    <source>
        <dbReference type="ARBA" id="ARBA00010552"/>
    </source>
</evidence>
<comment type="caution">
    <text evidence="3">The sequence shown here is derived from an EMBL/GenBank/DDBJ whole genome shotgun (WGS) entry which is preliminary data.</text>
</comment>
<organism evidence="3 4">
    <name type="scientific">Pristionchus fissidentatus</name>
    <dbReference type="NCBI Taxonomy" id="1538716"/>
    <lineage>
        <taxon>Eukaryota</taxon>
        <taxon>Metazoa</taxon>
        <taxon>Ecdysozoa</taxon>
        <taxon>Nematoda</taxon>
        <taxon>Chromadorea</taxon>
        <taxon>Rhabditida</taxon>
        <taxon>Rhabditina</taxon>
        <taxon>Diplogasteromorpha</taxon>
        <taxon>Diplogasteroidea</taxon>
        <taxon>Neodiplogasteridae</taxon>
        <taxon>Pristionchus</taxon>
    </lineage>
</organism>
<gene>
    <name evidence="3" type="ORF">PFISCL1PPCAC_12072</name>
</gene>
<dbReference type="Pfam" id="PF01042">
    <property type="entry name" value="Ribonuc_L-PSP"/>
    <property type="match status" value="1"/>
</dbReference>
<reference evidence="3" key="1">
    <citation type="submission" date="2023-10" db="EMBL/GenBank/DDBJ databases">
        <title>Genome assembly of Pristionchus species.</title>
        <authorList>
            <person name="Yoshida K."/>
            <person name="Sommer R.J."/>
        </authorList>
    </citation>
    <scope>NUCLEOTIDE SEQUENCE</scope>
    <source>
        <strain evidence="3">RS5133</strain>
    </source>
</reference>
<evidence type="ECO:0000313" key="3">
    <source>
        <dbReference type="EMBL" id="GMT20775.1"/>
    </source>
</evidence>
<name>A0AAV5VS07_9BILA</name>
<dbReference type="CDD" id="cd00448">
    <property type="entry name" value="YjgF_YER057c_UK114_family"/>
    <property type="match status" value="1"/>
</dbReference>
<evidence type="ECO:0000313" key="4">
    <source>
        <dbReference type="Proteomes" id="UP001432322"/>
    </source>
</evidence>
<dbReference type="Proteomes" id="UP001432322">
    <property type="component" value="Unassembled WGS sequence"/>
</dbReference>
<keyword evidence="2" id="KW-0732">Signal</keyword>
<feature type="non-terminal residue" evidence="3">
    <location>
        <position position="1"/>
    </location>
</feature>
<dbReference type="PANTHER" id="PTHR11803">
    <property type="entry name" value="2-IMINOBUTANOATE/2-IMINOPROPANOATE DEAMINASE RIDA"/>
    <property type="match status" value="1"/>
</dbReference>
<dbReference type="GO" id="GO:0005739">
    <property type="term" value="C:mitochondrion"/>
    <property type="evidence" value="ECO:0007669"/>
    <property type="project" value="TreeGrafter"/>
</dbReference>
<comment type="similarity">
    <text evidence="1">Belongs to the RutC family.</text>
</comment>
<dbReference type="SUPFAM" id="SSF55298">
    <property type="entry name" value="YjgF-like"/>
    <property type="match status" value="1"/>
</dbReference>
<dbReference type="InterPro" id="IPR006056">
    <property type="entry name" value="RidA"/>
</dbReference>
<sequence length="157" mass="17450">IDYTSFPFAFFLFFSRMIFTAVRMAPRATRVYINAPKAPAVQGPFSHAVRVGDTVYLSGQLGYIPETNEMIEGGIEEQTHQTLRNLGEVLKAAGVGYGDVVRTTVLLASMDDLPRVNVVYKQYFKDNYPTRTAFQVAGLYKKGLIEIDAIAIESKEG</sequence>
<dbReference type="EMBL" id="BTSY01000003">
    <property type="protein sequence ID" value="GMT20775.1"/>
    <property type="molecule type" value="Genomic_DNA"/>
</dbReference>
<accession>A0AAV5VS07</accession>
<dbReference type="NCBIfam" id="TIGR00004">
    <property type="entry name" value="Rid family detoxifying hydrolase"/>
    <property type="match status" value="1"/>
</dbReference>
<protein>
    <submittedName>
        <fullName evidence="3">Uncharacterized protein</fullName>
    </submittedName>
</protein>
<dbReference type="Gene3D" id="3.30.1330.40">
    <property type="entry name" value="RutC-like"/>
    <property type="match status" value="1"/>
</dbReference>
<evidence type="ECO:0000256" key="2">
    <source>
        <dbReference type="SAM" id="SignalP"/>
    </source>
</evidence>
<dbReference type="FunFam" id="3.30.1330.40:FF:000001">
    <property type="entry name" value="L-PSP family endoribonuclease"/>
    <property type="match status" value="1"/>
</dbReference>
<feature type="chain" id="PRO_5043865298" evidence="2">
    <location>
        <begin position="21"/>
        <end position="157"/>
    </location>
</feature>
<dbReference type="PANTHER" id="PTHR11803:SF39">
    <property type="entry name" value="2-IMINOBUTANOATE_2-IMINOPROPANOATE DEAMINASE"/>
    <property type="match status" value="1"/>
</dbReference>
<proteinExistence type="inferred from homology"/>
<dbReference type="InterPro" id="IPR006175">
    <property type="entry name" value="YjgF/YER057c/UK114"/>
</dbReference>
<dbReference type="GO" id="GO:0019239">
    <property type="term" value="F:deaminase activity"/>
    <property type="evidence" value="ECO:0007669"/>
    <property type="project" value="TreeGrafter"/>
</dbReference>
<dbReference type="AlphaFoldDB" id="A0AAV5VS07"/>